<dbReference type="Gene3D" id="1.20.58.130">
    <property type="match status" value="1"/>
</dbReference>
<dbReference type="SUPFAM" id="SSF52980">
    <property type="entry name" value="Restriction endonuclease-like"/>
    <property type="match status" value="1"/>
</dbReference>
<dbReference type="Pfam" id="PF12644">
    <property type="entry name" value="DUF3782"/>
    <property type="match status" value="1"/>
</dbReference>
<dbReference type="InterPro" id="IPR012431">
    <property type="entry name" value="PDDEXK_10"/>
</dbReference>
<keyword evidence="1" id="KW-0175">Coiled coil</keyword>
<comment type="caution">
    <text evidence="2">The sequence shown here is derived from an EMBL/GenBank/DDBJ whole genome shotgun (WGS) entry which is preliminary data.</text>
</comment>
<dbReference type="Pfam" id="PF07788">
    <property type="entry name" value="PDDEXK_10"/>
    <property type="match status" value="1"/>
</dbReference>
<dbReference type="PANTHER" id="PTHR34314:SF6">
    <property type="entry name" value="DUF3782 DOMAIN-CONTAINING PROTEIN"/>
    <property type="match status" value="1"/>
</dbReference>
<gene>
    <name evidence="2" type="ORF">ENM31_00915</name>
</gene>
<feature type="coiled-coil region" evidence="1">
    <location>
        <begin position="5"/>
        <end position="75"/>
    </location>
</feature>
<proteinExistence type="predicted"/>
<dbReference type="EMBL" id="DRXH01000036">
    <property type="protein sequence ID" value="HHM43844.1"/>
    <property type="molecule type" value="Genomic_DNA"/>
</dbReference>
<reference evidence="2" key="1">
    <citation type="journal article" date="2020" name="mSystems">
        <title>Genome- and Community-Level Interaction Insights into Carbon Utilization and Element Cycling Functions of Hydrothermarchaeota in Hydrothermal Sediment.</title>
        <authorList>
            <person name="Zhou Z."/>
            <person name="Liu Y."/>
            <person name="Xu W."/>
            <person name="Pan J."/>
            <person name="Luo Z.H."/>
            <person name="Li M."/>
        </authorList>
    </citation>
    <scope>NUCLEOTIDE SEQUENCE [LARGE SCALE GENOMIC DNA]</scope>
    <source>
        <strain evidence="2">SpSt-1074</strain>
    </source>
</reference>
<protein>
    <submittedName>
        <fullName evidence="2">DUF3782 domain-containing protein</fullName>
    </submittedName>
</protein>
<organism evidence="2">
    <name type="scientific">Caldiarchaeum subterraneum</name>
    <dbReference type="NCBI Taxonomy" id="311458"/>
    <lineage>
        <taxon>Archaea</taxon>
        <taxon>Nitrososphaerota</taxon>
        <taxon>Candidatus Caldarchaeales</taxon>
        <taxon>Candidatus Caldarchaeaceae</taxon>
        <taxon>Candidatus Caldarchaeum</taxon>
    </lineage>
</organism>
<dbReference type="AlphaFoldDB" id="A0A7J3VRR4"/>
<sequence>MIAGFRRHDEELAALRQETNRLREDMIAGFKRHDEELAALRAETNKLREDMIAGFRRHDEELAALRQETNRLREDMIAGFKRHDEEFIRLRMDMNRGFELVNRRLDALGARWGVMAESAFREGLKGVLEKEIGLSVERWTAFDEDGVVYGYPSPIEIDLAVRDGKTVLVEVKSSVRLSDISEFSRKVEFFSAKTGRKPDRKVMVAPYADEEALKAAGKLGIEVYTKV</sequence>
<evidence type="ECO:0000313" key="2">
    <source>
        <dbReference type="EMBL" id="HHM43844.1"/>
    </source>
</evidence>
<dbReference type="InterPro" id="IPR011335">
    <property type="entry name" value="Restrct_endonuc-II-like"/>
</dbReference>
<name>A0A7J3VRR4_CALS0</name>
<evidence type="ECO:0000256" key="1">
    <source>
        <dbReference type="SAM" id="Coils"/>
    </source>
</evidence>
<accession>A0A7J3VRR4</accession>
<feature type="non-terminal residue" evidence="2">
    <location>
        <position position="1"/>
    </location>
</feature>
<dbReference type="PANTHER" id="PTHR34314">
    <property type="entry name" value="CRENARCHAEAL PROTEIN, PUTATIVE-RELATED"/>
    <property type="match status" value="1"/>
</dbReference>
<dbReference type="InterPro" id="IPR024271">
    <property type="entry name" value="DUF3782"/>
</dbReference>